<evidence type="ECO:0000313" key="2">
    <source>
        <dbReference type="EMBL" id="SFW20597.1"/>
    </source>
</evidence>
<reference evidence="3" key="1">
    <citation type="submission" date="2016-11" db="EMBL/GenBank/DDBJ databases">
        <authorList>
            <person name="Jaros S."/>
            <person name="Januszkiewicz K."/>
            <person name="Wedrychowicz H."/>
        </authorList>
    </citation>
    <scope>NUCLEOTIDE SEQUENCE [LARGE SCALE GENOMIC DNA]</scope>
    <source>
        <strain evidence="3">DSM 7057</strain>
    </source>
</reference>
<dbReference type="RefSeq" id="WP_072311192.1">
    <property type="nucleotide sequence ID" value="NZ_FPIW01000004.1"/>
</dbReference>
<sequence length="75" mass="7659">MWGKILCFVGGAALGYLAREQIAEAVDTVCEKVSDLMESGAGNTVDTDAISVENQVPDGDNASGPVEATENAVTG</sequence>
<evidence type="ECO:0000256" key="1">
    <source>
        <dbReference type="SAM" id="MobiDB-lite"/>
    </source>
</evidence>
<dbReference type="AlphaFoldDB" id="A0AA94L170"/>
<dbReference type="EMBL" id="FPIW01000004">
    <property type="protein sequence ID" value="SFW20597.1"/>
    <property type="molecule type" value="Genomic_DNA"/>
</dbReference>
<proteinExistence type="predicted"/>
<feature type="region of interest" description="Disordered" evidence="1">
    <location>
        <begin position="43"/>
        <end position="75"/>
    </location>
</feature>
<accession>A0AA94L170</accession>
<protein>
    <submittedName>
        <fullName evidence="2">Uncharacterized protein</fullName>
    </submittedName>
</protein>
<organism evidence="2 3">
    <name type="scientific">Desulfovibrio desulfuricans</name>
    <dbReference type="NCBI Taxonomy" id="876"/>
    <lineage>
        <taxon>Bacteria</taxon>
        <taxon>Pseudomonadati</taxon>
        <taxon>Thermodesulfobacteriota</taxon>
        <taxon>Desulfovibrionia</taxon>
        <taxon>Desulfovibrionales</taxon>
        <taxon>Desulfovibrionaceae</taxon>
        <taxon>Desulfovibrio</taxon>
    </lineage>
</organism>
<comment type="caution">
    <text evidence="2">The sequence shown here is derived from an EMBL/GenBank/DDBJ whole genome shotgun (WGS) entry which is preliminary data.</text>
</comment>
<gene>
    <name evidence="2" type="ORF">SAMN02910291_00369</name>
</gene>
<evidence type="ECO:0000313" key="3">
    <source>
        <dbReference type="Proteomes" id="UP000182680"/>
    </source>
</evidence>
<dbReference type="Proteomes" id="UP000182680">
    <property type="component" value="Unassembled WGS sequence"/>
</dbReference>
<name>A0AA94L170_DESDE</name>